<feature type="transmembrane region" description="Helical" evidence="1">
    <location>
        <begin position="48"/>
        <end position="65"/>
    </location>
</feature>
<organism evidence="3 4">
    <name type="scientific">Methanofollis formosanus</name>
    <dbReference type="NCBI Taxonomy" id="299308"/>
    <lineage>
        <taxon>Archaea</taxon>
        <taxon>Methanobacteriati</taxon>
        <taxon>Methanobacteriota</taxon>
        <taxon>Stenosarchaea group</taxon>
        <taxon>Methanomicrobia</taxon>
        <taxon>Methanomicrobiales</taxon>
        <taxon>Methanomicrobiaceae</taxon>
        <taxon>Methanofollis</taxon>
    </lineage>
</organism>
<reference evidence="3" key="2">
    <citation type="submission" date="2019-03" db="EMBL/GenBank/DDBJ databases">
        <authorList>
            <person name="Chen S.-C."/>
            <person name="Wu S.-Y."/>
            <person name="Lai M.-C."/>
        </authorList>
    </citation>
    <scope>NUCLEOTIDE SEQUENCE</scope>
    <source>
        <strain evidence="3">ML15</strain>
    </source>
</reference>
<dbReference type="Pfam" id="PF25231">
    <property type="entry name" value="DUF7847"/>
    <property type="match status" value="1"/>
</dbReference>
<gene>
    <name evidence="3" type="ORF">E2N92_10820</name>
</gene>
<evidence type="ECO:0000259" key="2">
    <source>
        <dbReference type="Pfam" id="PF25231"/>
    </source>
</evidence>
<reference evidence="3" key="1">
    <citation type="journal article" date="2005" name="Int. J. Syst. Evol. Microbiol.">
        <title>Methanofollis formosanus sp. nov., isolated from a fish pond.</title>
        <authorList>
            <person name="Wu S.Y."/>
            <person name="Chen S.C."/>
            <person name="Lai M.C."/>
        </authorList>
    </citation>
    <scope>NUCLEOTIDE SEQUENCE</scope>
    <source>
        <strain evidence="3">ML15</strain>
    </source>
</reference>
<keyword evidence="1" id="KW-0812">Transmembrane</keyword>
<name>A0A8G1A2H9_9EURY</name>
<feature type="transmembrane region" description="Helical" evidence="1">
    <location>
        <begin position="172"/>
        <end position="196"/>
    </location>
</feature>
<sequence>MVLASLQDAFGLLRKYPAFWAAGIVAGAAFGLDLLLEFSGEVFFASKVLLLGMLLVPFFAAGAYGTAHREDRSMAVFLEEGKKGYFRVLLPGIVLFFVAMVTLFLLAIPITLILGESALAVAGSTALGVILSLAFFAYFYDVAAVTEELGVFASLQRSGAVVITRLWQVLGFYLVNLFALFALGFGVLIVWSMLVYEKLAPLAESGEAFAFDAANATATQAQFIALLGPDGAMITAVTYAVFIVLAVPFALAFKAAFYARQADGAVEAPIEGEYDEKGRWYRY</sequence>
<feature type="domain" description="DUF7847" evidence="2">
    <location>
        <begin position="2"/>
        <end position="260"/>
    </location>
</feature>
<dbReference type="InterPro" id="IPR057169">
    <property type="entry name" value="DUF7847"/>
</dbReference>
<feature type="transmembrane region" description="Helical" evidence="1">
    <location>
        <begin position="233"/>
        <end position="253"/>
    </location>
</feature>
<dbReference type="RefSeq" id="WP_220681187.1">
    <property type="nucleotide sequence ID" value="NZ_CP037968.1"/>
</dbReference>
<evidence type="ECO:0000313" key="3">
    <source>
        <dbReference type="EMBL" id="QYZ79880.1"/>
    </source>
</evidence>
<feature type="transmembrane region" description="Helical" evidence="1">
    <location>
        <begin position="85"/>
        <end position="106"/>
    </location>
</feature>
<dbReference type="OrthoDB" id="117487at2157"/>
<keyword evidence="4" id="KW-1185">Reference proteome</keyword>
<dbReference type="Proteomes" id="UP000826709">
    <property type="component" value="Chromosome"/>
</dbReference>
<proteinExistence type="predicted"/>
<protein>
    <recommendedName>
        <fullName evidence="2">DUF7847 domain-containing protein</fullName>
    </recommendedName>
</protein>
<evidence type="ECO:0000313" key="4">
    <source>
        <dbReference type="Proteomes" id="UP000826709"/>
    </source>
</evidence>
<dbReference type="KEGG" id="mfk:E2N92_10820"/>
<evidence type="ECO:0000256" key="1">
    <source>
        <dbReference type="SAM" id="Phobius"/>
    </source>
</evidence>
<keyword evidence="1" id="KW-0472">Membrane</keyword>
<keyword evidence="1" id="KW-1133">Transmembrane helix</keyword>
<accession>A0A8G1A2H9</accession>
<feature type="transmembrane region" description="Helical" evidence="1">
    <location>
        <begin position="18"/>
        <end position="36"/>
    </location>
</feature>
<feature type="transmembrane region" description="Helical" evidence="1">
    <location>
        <begin position="118"/>
        <end position="140"/>
    </location>
</feature>
<dbReference type="AlphaFoldDB" id="A0A8G1A2H9"/>
<dbReference type="EMBL" id="CP037968">
    <property type="protein sequence ID" value="QYZ79880.1"/>
    <property type="molecule type" value="Genomic_DNA"/>
</dbReference>